<keyword evidence="16" id="KW-0779">Telomere</keyword>
<dbReference type="GO" id="GO:0005634">
    <property type="term" value="C:nucleus"/>
    <property type="evidence" value="ECO:0007669"/>
    <property type="project" value="UniProtKB-SubCell"/>
</dbReference>
<evidence type="ECO:0000256" key="9">
    <source>
        <dbReference type="ARBA" id="ARBA00022763"/>
    </source>
</evidence>
<comment type="function">
    <text evidence="13 16">Serine/threonine protein kinase which activates checkpoint signaling upon genotoxic stresses such as ionizing radiation (IR), ultraviolet light (UV), or DNA replication stalling, thereby acting as a DNA damage sensor. Recognizes the substrate consensus sequence [ST]-Q. Phosphorylates histone H2A to form H2AS128ph (gamma-H2A) at sites of DNA damage, involved in the regulation of DNA damage response mechanism. Required for the control of telomere length and genome stability.</text>
</comment>
<gene>
    <name evidence="21" type="ORF">AUEXF2481DRAFT_9016</name>
</gene>
<comment type="similarity">
    <text evidence="2 16">Belongs to the PI3/PI4-kinase family. ATM subfamily.</text>
</comment>
<keyword evidence="12 16" id="KW-0539">Nucleus</keyword>
<dbReference type="InterPro" id="IPR014009">
    <property type="entry name" value="PIK_FAT"/>
</dbReference>
<keyword evidence="8 16" id="KW-0547">Nucleotide-binding</keyword>
<name>A0A074Y4J7_AURSE</name>
<feature type="region of interest" description="Disordered" evidence="17">
    <location>
        <begin position="404"/>
        <end position="424"/>
    </location>
</feature>
<feature type="domain" description="FAT" evidence="19">
    <location>
        <begin position="1863"/>
        <end position="2472"/>
    </location>
</feature>
<dbReference type="Pfam" id="PF11640">
    <property type="entry name" value="TAN"/>
    <property type="match status" value="1"/>
</dbReference>
<dbReference type="Pfam" id="PF00454">
    <property type="entry name" value="PI3_PI4_kinase"/>
    <property type="match status" value="1"/>
</dbReference>
<dbReference type="InterPro" id="IPR038980">
    <property type="entry name" value="ATM_plant"/>
</dbReference>
<evidence type="ECO:0000256" key="5">
    <source>
        <dbReference type="ARBA" id="ARBA00014619"/>
    </source>
</evidence>
<evidence type="ECO:0000256" key="8">
    <source>
        <dbReference type="ARBA" id="ARBA00022741"/>
    </source>
</evidence>
<organism evidence="21 22">
    <name type="scientific">Aureobasidium subglaciale (strain EXF-2481)</name>
    <name type="common">Aureobasidium pullulans var. subglaciale</name>
    <dbReference type="NCBI Taxonomy" id="1043005"/>
    <lineage>
        <taxon>Eukaryota</taxon>
        <taxon>Fungi</taxon>
        <taxon>Dikarya</taxon>
        <taxon>Ascomycota</taxon>
        <taxon>Pezizomycotina</taxon>
        <taxon>Dothideomycetes</taxon>
        <taxon>Dothideomycetidae</taxon>
        <taxon>Dothideales</taxon>
        <taxon>Saccotheciaceae</taxon>
        <taxon>Aureobasidium</taxon>
    </lineage>
</organism>
<evidence type="ECO:0000256" key="3">
    <source>
        <dbReference type="ARBA" id="ARBA00011370"/>
    </source>
</evidence>
<evidence type="ECO:0000256" key="12">
    <source>
        <dbReference type="ARBA" id="ARBA00023242"/>
    </source>
</evidence>
<evidence type="ECO:0000256" key="10">
    <source>
        <dbReference type="ARBA" id="ARBA00022777"/>
    </source>
</evidence>
<dbReference type="InterPro" id="IPR000403">
    <property type="entry name" value="PI3/4_kinase_cat_dom"/>
</dbReference>
<dbReference type="SMART" id="SM01342">
    <property type="entry name" value="TAN"/>
    <property type="match status" value="1"/>
</dbReference>
<dbReference type="InterPro" id="IPR018936">
    <property type="entry name" value="PI3/4_kinase_CS"/>
</dbReference>
<keyword evidence="9 16" id="KW-0227">DNA damage</keyword>
<reference evidence="21 22" key="1">
    <citation type="journal article" date="2014" name="BMC Genomics">
        <title>Genome sequencing of four Aureobasidium pullulans varieties: biotechnological potential, stress tolerance, and description of new species.</title>
        <authorList>
            <person name="Gostin Ar C."/>
            <person name="Ohm R.A."/>
            <person name="Kogej T."/>
            <person name="Sonjak S."/>
            <person name="Turk M."/>
            <person name="Zajc J."/>
            <person name="Zalar P."/>
            <person name="Grube M."/>
            <person name="Sun H."/>
            <person name="Han J."/>
            <person name="Sharma A."/>
            <person name="Chiniquy J."/>
            <person name="Ngan C.Y."/>
            <person name="Lipzen A."/>
            <person name="Barry K."/>
            <person name="Grigoriev I.V."/>
            <person name="Gunde-Cimerman N."/>
        </authorList>
    </citation>
    <scope>NUCLEOTIDE SEQUENCE [LARGE SCALE GENOMIC DNA]</scope>
    <source>
        <strain evidence="21 22">EXF-2481</strain>
    </source>
</reference>
<keyword evidence="10 16" id="KW-0418">Kinase</keyword>
<dbReference type="Pfam" id="PF02260">
    <property type="entry name" value="FATC"/>
    <property type="match status" value="1"/>
</dbReference>
<evidence type="ECO:0000256" key="17">
    <source>
        <dbReference type="SAM" id="MobiDB-lite"/>
    </source>
</evidence>
<dbReference type="EC" id="2.7.11.1" evidence="4 16"/>
<dbReference type="OrthoDB" id="381190at2759"/>
<dbReference type="InterPro" id="IPR016024">
    <property type="entry name" value="ARM-type_fold"/>
</dbReference>
<dbReference type="InterPro" id="IPR003152">
    <property type="entry name" value="FATC_dom"/>
</dbReference>
<dbReference type="CDD" id="cd05171">
    <property type="entry name" value="PIKKc_ATM"/>
    <property type="match status" value="1"/>
</dbReference>
<dbReference type="SUPFAM" id="SSF48371">
    <property type="entry name" value="ARM repeat"/>
    <property type="match status" value="1"/>
</dbReference>
<keyword evidence="11 16" id="KW-0067">ATP-binding</keyword>
<dbReference type="InParanoid" id="A0A074Y4J7"/>
<sequence length="2929" mass="329198">MASDMNLAEALDGVSSPGVRERKEAMMSLRQILRHNQGTSRIDNLKDSALFKIYDTLFHAIALELTMLKACKGGSKKSTVSAIEGRLSDCSATLRVAVDAGVRNVRSKSIKALIDHILNNFAGPDGLPDTILSSDYAKNLSVLLGHEPHVEHLSYDLWHNILDFCLDSVQTVCNPGSGLGSSILSSRSSRSHFAPSQASANNGVLSRQAVDDLVNVVRSLTSVSFAPFLQKGTRILTAMSQYLQNSQHMSKPQIDALVVINTVLLQMRTEDVKFTKRFARDALTLTKMLWNTKLSAMKDEVLSMLVLLHPFVDVLSHDDTDELFPIDISNLVETLKTEYTRRSLKDQLQLNSLSLQLALNRPSDGLRGQIFSLRDGQTFGENTLSTEHNWTLLKLLAQFTIMDDPDDQRNDNRSTSPGSGPYKRQRVAHWSDELLRTLSDPNLAIKVCSLQLICFIVQSANIEEEVLGNLVEKLTPCILDDNSYVVSWAHIALASCAGQVAASSESLTGAWKSIWRYTLRAVNPAQTCRTACHLLHAIIQTDLIDRTMILESVSSMLSNISINGPSVFDDSVAGLFQTILEGVQRESTSSFGERSGQILTWLFHTWAPSNFHDKIFASQNATTDVITVMNLINACLGLPREPEPLLCLPIWGPVAQSWILHSQTQDLLDYLLLKNKAVVVHVQPDQANTFPERGFSMSSITVALLLGLCTTETNSAVEKWHNMKEQGAGYLDRHMVRMVSTLIIVGRCLANCLRGKNTHRTEQLRAANKPLTTLLFKDLSSPGCEQDKVDALIDLVAHRPLAHQPKIFMSEDRSHHACMSDLSTSLLDLVEKRREMTESDASVKRNNISDTLDFDTDFESQVTSHTAPVNETQPLRKVVPSKYSIVSQRASVTIYAMLLQSSCIGPDDMVDDLPENLIPHVLELPTSEILASGPFLTALPRYGVQLTPKQFEPLLEFFADNTLQSYELERAETNMDLLLGVMESFVYTWTDPSDQDFYTFGLDIYKWFTVTALKAKLLSPCVQKRIVRLMLQILQIDADYGQTDKLPTVRSMLFRLMREGTLDVKHFIAQHLSSIFRLFPLSAHAEILEELKASLPTDLLWIEGLAVRILISANLAADWHSLRRQCIFHIFETAGMIVEAEDYAATCIAKISDALKLKSAREVFQLFSPQLLYVWLETQAVSRIPFKIFGYKSMAELLEHNMNEIYAQLLMREKDDQIQWLTKMLDLTEAQVSQSTFSKTLAYAISWDVSGRQVSSQDPSQVTTICETRLRGFYKTSGDYYAAVKSNLPDIIAQIFTSIYHEEVAEKLFEKKSQYAYAKDALSAMKRHGSLDTDLSQAQQPCFKGRYLIDQLERVCRRTGNKTFTTVKDILDVPHITVTLRSIIDSMHPAYGPLEACRTVRKLRIFLALAGDEVFRGYPLQTMIRTLQPVIIDPHCSDDGMGMLQYLLERGKSFLKQEISMFTGTGLLILLSLKQFMISRQDKTTQESQFRNTVSRMQSFHDWLVTYLLEFRSSMRLPQQQNAFCSLVESCRDLELSAPSGVSQAANTLLKGLLDDEESVTPVLGPIERKQVTSTLCHHFHVTDKAHDMFASDELSLSYARRVWESTQKLTIANEYGAWAARVIGRAYASTVSLEQIRPTRGLISHLTSTLGETNHSTRAIVTKLNDLLSSQDRTHVGVAEQSLRKIANCFMAQEDHNGVIDFERILPVHVVDAIARIYHKDIPEIKDSQKLRREDLWRAAKLNRNMPFESWVQNLTVSICQWAKGNPLVGQLENLFASDVALSQELFPFIVHLALSSEVEKEPVLRTYLSESFSAHFNHLEPGTSRKSRLLIESLLYLLTQKLPNEKTRLKRLEWLELDYLLAAKAADGCNMPTASLYLSEIGATPEDCTPPSRRSSVNLSTSKTPSNELLLSIYSRVDDPDSFYGVKQPPSLESVLARVHHEGDGIKGLMLHSARIDASMRKSGLADESDASGLISSAGAMNLSSLTHELLNRRSSNQPSTATTDTMLDAARKLEQWDLNLPQTEGSAVGTLYSVFRGLASATYLESVQLDLDRAFNSSIQHLRDTRLDASAVRATLSGIAVLNEVDELIAVRCSSDLTNLWDRMQKRQMRWDIGQFNDAQSIVSCRETLFSLLSRNKNLREALHVNIRDCRAIEARSVISSSQFARRNDLIQQSLTAATYLSQLVPICQEVDVKMDAAAHFEVATTLWRQGEISTSVQMLQELCLRTDLLGQSIQVGRPGMLAQLGHEIADARLEQPGEVIANYLRPAIEQLDDTTSGSETGKVYHEFGSFCDQQLQDPGNLEDYQRLAKLRDRKLGELKQYDELIKRLPASDKERKKDLQRQQKVVHTWYKLDDEEFQRMKRSRDDFVRQSLQNYLRALKVSDEFNSSVVRFFALWLEHSDSEIANTVVQKNLPEVPSWKFVGLMNQQTSRLQRDSSIFQQSLASLITRVCTDHPHHGVHYLYTTCYSSVVESEQAALSRRNAAHEIATKLSNDKRMAETMRRSFKVSNAYHKLAEVKMNPKEFKGKITVNMVPQAKEMVSTVMSRKMPPATMSVKLRLDCDYSSVPIVARYRDDIRIANGLSAPKIMVAIGTDGKEYRQLFKGGNDDLRQDAIMEQVFGEVSKMLQTHKTSRQRNLHVRTYKVLPLTSTSGIIEFVPHSMPLGEFLVPAHVKYHPSDLTQNKAREKIGGAQGLTADSRLKVYREVTARHQPVLRHFFFERFQDPDDWFQKRLNYTRSTATISILGWILGLGDRHCHNILLDEKSGEAIHIDLGVAFEAGRVLPIPEVVPFRLTRDIVDGMGVTKTEGVFRRCCEFSMDALRAEKDAIMTLLNVLRYDPLYSWTVSPLKARRMQDPTRNGDDGGNGLGSASKPEDEAGEAARALAIVEKKLSKSLSTAATVNELIQQASDERNLAVLFAGWAAYC</sequence>
<evidence type="ECO:0000256" key="6">
    <source>
        <dbReference type="ARBA" id="ARBA00022527"/>
    </source>
</evidence>
<dbReference type="InterPro" id="IPR021668">
    <property type="entry name" value="TAN"/>
</dbReference>
<feature type="compositionally biased region" description="Basic and acidic residues" evidence="17">
    <location>
        <begin position="2856"/>
        <end position="2865"/>
    </location>
</feature>
<feature type="region of interest" description="Disordered" evidence="17">
    <location>
        <begin position="2856"/>
        <end position="2878"/>
    </location>
</feature>
<evidence type="ECO:0000256" key="15">
    <source>
        <dbReference type="ARBA" id="ARBA00048679"/>
    </source>
</evidence>
<evidence type="ECO:0000256" key="2">
    <source>
        <dbReference type="ARBA" id="ARBA00010769"/>
    </source>
</evidence>
<keyword evidence="16" id="KW-0156">Chromatin regulator</keyword>
<dbReference type="EMBL" id="KL584784">
    <property type="protein sequence ID" value="KEQ90894.1"/>
    <property type="molecule type" value="Genomic_DNA"/>
</dbReference>
<dbReference type="Gene3D" id="3.30.1010.10">
    <property type="entry name" value="Phosphatidylinositol 3-kinase Catalytic Subunit, Chain A, domain 4"/>
    <property type="match status" value="1"/>
</dbReference>
<keyword evidence="6 16" id="KW-0723">Serine/threonine-protein kinase</keyword>
<feature type="domain" description="PI3K/PI4K catalytic" evidence="18">
    <location>
        <begin position="2576"/>
        <end position="2886"/>
    </location>
</feature>
<evidence type="ECO:0000256" key="16">
    <source>
        <dbReference type="RuleBase" id="RU365027"/>
    </source>
</evidence>
<dbReference type="PANTHER" id="PTHR37079">
    <property type="entry name" value="SERINE/THREONINE-PROTEIN KINASE ATM"/>
    <property type="match status" value="1"/>
</dbReference>
<dbReference type="GeneID" id="25372143"/>
<evidence type="ECO:0000259" key="19">
    <source>
        <dbReference type="PROSITE" id="PS51189"/>
    </source>
</evidence>
<dbReference type="STRING" id="1043005.A0A074Y4J7"/>
<evidence type="ECO:0000313" key="22">
    <source>
        <dbReference type="Proteomes" id="UP000030641"/>
    </source>
</evidence>
<evidence type="ECO:0000256" key="14">
    <source>
        <dbReference type="ARBA" id="ARBA00047899"/>
    </source>
</evidence>
<evidence type="ECO:0000313" key="21">
    <source>
        <dbReference type="EMBL" id="KEQ90894.1"/>
    </source>
</evidence>
<evidence type="ECO:0000259" key="18">
    <source>
        <dbReference type="PROSITE" id="PS50290"/>
    </source>
</evidence>
<evidence type="ECO:0000259" key="20">
    <source>
        <dbReference type="PROSITE" id="PS51190"/>
    </source>
</evidence>
<dbReference type="PROSITE" id="PS00915">
    <property type="entry name" value="PI3_4_KINASE_1"/>
    <property type="match status" value="1"/>
</dbReference>
<evidence type="ECO:0000256" key="1">
    <source>
        <dbReference type="ARBA" id="ARBA00004123"/>
    </source>
</evidence>
<comment type="subcellular location">
    <subcellularLocation>
        <location evidence="16">Chromosome</location>
        <location evidence="16">Telomere</location>
    </subcellularLocation>
    <subcellularLocation>
        <location evidence="1 16">Nucleus</location>
    </subcellularLocation>
</comment>
<protein>
    <recommendedName>
        <fullName evidence="5 16">Serine/threonine-protein kinase Tel1</fullName>
        <ecNumber evidence="4 16">2.7.11.1</ecNumber>
    </recommendedName>
</protein>
<dbReference type="GO" id="GO:0006281">
    <property type="term" value="P:DNA repair"/>
    <property type="evidence" value="ECO:0007669"/>
    <property type="project" value="InterPro"/>
</dbReference>
<keyword evidence="22" id="KW-1185">Reference proteome</keyword>
<dbReference type="Proteomes" id="UP000030641">
    <property type="component" value="Unassembled WGS sequence"/>
</dbReference>
<dbReference type="PANTHER" id="PTHR37079:SF4">
    <property type="entry name" value="SERINE_THREONINE-PROTEIN KINASE ATM"/>
    <property type="match status" value="1"/>
</dbReference>
<evidence type="ECO:0000256" key="4">
    <source>
        <dbReference type="ARBA" id="ARBA00012513"/>
    </source>
</evidence>
<accession>A0A074Y4J7</accession>
<keyword evidence="16" id="KW-0158">Chromosome</keyword>
<feature type="domain" description="FATC" evidence="20">
    <location>
        <begin position="2897"/>
        <end position="2929"/>
    </location>
</feature>
<keyword evidence="7 16" id="KW-0808">Transferase</keyword>
<dbReference type="SUPFAM" id="SSF56112">
    <property type="entry name" value="Protein kinase-like (PK-like)"/>
    <property type="match status" value="1"/>
</dbReference>
<dbReference type="Gene3D" id="1.10.1070.11">
    <property type="entry name" value="Phosphatidylinositol 3-/4-kinase, catalytic domain"/>
    <property type="match status" value="1"/>
</dbReference>
<dbReference type="SMART" id="SM01343">
    <property type="entry name" value="FATC"/>
    <property type="match status" value="1"/>
</dbReference>
<dbReference type="InterPro" id="IPR044107">
    <property type="entry name" value="PIKKc_ATM"/>
</dbReference>
<dbReference type="PROSITE" id="PS51190">
    <property type="entry name" value="FATC"/>
    <property type="match status" value="1"/>
</dbReference>
<dbReference type="RefSeq" id="XP_013339355.1">
    <property type="nucleotide sequence ID" value="XM_013483901.1"/>
</dbReference>
<dbReference type="GO" id="GO:0005524">
    <property type="term" value="F:ATP binding"/>
    <property type="evidence" value="ECO:0007669"/>
    <property type="project" value="UniProtKB-KW"/>
</dbReference>
<dbReference type="PROSITE" id="PS51189">
    <property type="entry name" value="FAT"/>
    <property type="match status" value="1"/>
</dbReference>
<comment type="catalytic activity">
    <reaction evidence="15">
        <text>L-seryl-[protein] + ATP = O-phospho-L-seryl-[protein] + ADP + H(+)</text>
        <dbReference type="Rhea" id="RHEA:17989"/>
        <dbReference type="Rhea" id="RHEA-COMP:9863"/>
        <dbReference type="Rhea" id="RHEA-COMP:11604"/>
        <dbReference type="ChEBI" id="CHEBI:15378"/>
        <dbReference type="ChEBI" id="CHEBI:29999"/>
        <dbReference type="ChEBI" id="CHEBI:30616"/>
        <dbReference type="ChEBI" id="CHEBI:83421"/>
        <dbReference type="ChEBI" id="CHEBI:456216"/>
        <dbReference type="EC" id="2.7.11.1"/>
    </reaction>
</comment>
<dbReference type="GO" id="GO:0000781">
    <property type="term" value="C:chromosome, telomeric region"/>
    <property type="evidence" value="ECO:0007669"/>
    <property type="project" value="UniProtKB-SubCell"/>
</dbReference>
<dbReference type="GO" id="GO:0035556">
    <property type="term" value="P:intracellular signal transduction"/>
    <property type="evidence" value="ECO:0007669"/>
    <property type="project" value="UniProtKB-ARBA"/>
</dbReference>
<proteinExistence type="inferred from homology"/>
<comment type="subunit">
    <text evidence="3">Associates with DNA double-strand breaks.</text>
</comment>
<dbReference type="GO" id="GO:0006325">
    <property type="term" value="P:chromatin organization"/>
    <property type="evidence" value="ECO:0007669"/>
    <property type="project" value="UniProtKB-KW"/>
</dbReference>
<dbReference type="GO" id="GO:0004674">
    <property type="term" value="F:protein serine/threonine kinase activity"/>
    <property type="evidence" value="ECO:0007669"/>
    <property type="project" value="UniProtKB-KW"/>
</dbReference>
<dbReference type="OMA" id="HACSVIR"/>
<comment type="catalytic activity">
    <reaction evidence="14 16">
        <text>L-threonyl-[protein] + ATP = O-phospho-L-threonyl-[protein] + ADP + H(+)</text>
        <dbReference type="Rhea" id="RHEA:46608"/>
        <dbReference type="Rhea" id="RHEA-COMP:11060"/>
        <dbReference type="Rhea" id="RHEA-COMP:11605"/>
        <dbReference type="ChEBI" id="CHEBI:15378"/>
        <dbReference type="ChEBI" id="CHEBI:30013"/>
        <dbReference type="ChEBI" id="CHEBI:30616"/>
        <dbReference type="ChEBI" id="CHEBI:61977"/>
        <dbReference type="ChEBI" id="CHEBI:456216"/>
        <dbReference type="EC" id="2.7.11.1"/>
    </reaction>
</comment>
<dbReference type="InterPro" id="IPR036940">
    <property type="entry name" value="PI3/4_kinase_cat_sf"/>
</dbReference>
<evidence type="ECO:0000256" key="7">
    <source>
        <dbReference type="ARBA" id="ARBA00022679"/>
    </source>
</evidence>
<dbReference type="GO" id="GO:0106310">
    <property type="term" value="F:protein serine kinase activity"/>
    <property type="evidence" value="ECO:0007669"/>
    <property type="project" value="RHEA"/>
</dbReference>
<dbReference type="InterPro" id="IPR011009">
    <property type="entry name" value="Kinase-like_dom_sf"/>
</dbReference>
<evidence type="ECO:0000256" key="11">
    <source>
        <dbReference type="ARBA" id="ARBA00022840"/>
    </source>
</evidence>
<dbReference type="HOGENOM" id="CLU_000178_8_2_1"/>
<evidence type="ECO:0000256" key="13">
    <source>
        <dbReference type="ARBA" id="ARBA00025079"/>
    </source>
</evidence>
<dbReference type="PROSITE" id="PS00916">
    <property type="entry name" value="PI3_4_KINASE_2"/>
    <property type="match status" value="1"/>
</dbReference>
<dbReference type="PROSITE" id="PS50290">
    <property type="entry name" value="PI3_4_KINASE_3"/>
    <property type="match status" value="1"/>
</dbReference>
<dbReference type="SMART" id="SM00146">
    <property type="entry name" value="PI3Kc"/>
    <property type="match status" value="1"/>
</dbReference>